<proteinExistence type="predicted"/>
<dbReference type="RefSeq" id="WP_184224125.1">
    <property type="nucleotide sequence ID" value="NZ_JACHIP010000036.1"/>
</dbReference>
<dbReference type="AlphaFoldDB" id="A0A7W7ZK74"/>
<evidence type="ECO:0000256" key="1">
    <source>
        <dbReference type="SAM" id="SignalP"/>
    </source>
</evidence>
<organism evidence="2 3">
    <name type="scientific">Granulicella aggregans</name>
    <dbReference type="NCBI Taxonomy" id="474949"/>
    <lineage>
        <taxon>Bacteria</taxon>
        <taxon>Pseudomonadati</taxon>
        <taxon>Acidobacteriota</taxon>
        <taxon>Terriglobia</taxon>
        <taxon>Terriglobales</taxon>
        <taxon>Acidobacteriaceae</taxon>
        <taxon>Granulicella</taxon>
    </lineage>
</organism>
<reference evidence="2 3" key="1">
    <citation type="submission" date="2020-08" db="EMBL/GenBank/DDBJ databases">
        <title>Genomic Encyclopedia of Type Strains, Phase IV (KMG-V): Genome sequencing to study the core and pangenomes of soil and plant-associated prokaryotes.</title>
        <authorList>
            <person name="Whitman W."/>
        </authorList>
    </citation>
    <scope>NUCLEOTIDE SEQUENCE [LARGE SCALE GENOMIC DNA]</scope>
    <source>
        <strain evidence="2 3">M8UP14</strain>
    </source>
</reference>
<keyword evidence="3" id="KW-1185">Reference proteome</keyword>
<protein>
    <submittedName>
        <fullName evidence="2">Uncharacterized protein</fullName>
    </submittedName>
</protein>
<accession>A0A7W7ZK74</accession>
<dbReference type="Proteomes" id="UP000540989">
    <property type="component" value="Unassembled WGS sequence"/>
</dbReference>
<feature type="chain" id="PRO_5031389027" evidence="1">
    <location>
        <begin position="22"/>
        <end position="264"/>
    </location>
</feature>
<sequence>MRFFFSGVIAAFLLAAPTVQGQATAECSLGVTFFIGYGIEQSPNAPYRATLKTTFEQKLTDGNSIQGFVRLQQARDSMGRTRGEMAQGCERGEDGQLHARLNVTLTDPVAKTNSSWLVDENTSKIVHVFHQDEPPPPHKPLDPAELAKQRRLRQLRHPSDNESRTEDLGEATIAGIAAHGSRTVRTIPAGQEGNALPLVVLHEQWHSNDHKILLKMINDDPRRGRTTVEVEDLVLSEPDASLFTVPAGYKIEDVHPTPPAQDTP</sequence>
<evidence type="ECO:0000313" key="3">
    <source>
        <dbReference type="Proteomes" id="UP000540989"/>
    </source>
</evidence>
<gene>
    <name evidence="2" type="ORF">HDF16_006038</name>
</gene>
<feature type="signal peptide" evidence="1">
    <location>
        <begin position="1"/>
        <end position="21"/>
    </location>
</feature>
<name>A0A7W7ZK74_9BACT</name>
<evidence type="ECO:0000313" key="2">
    <source>
        <dbReference type="EMBL" id="MBB5061302.1"/>
    </source>
</evidence>
<dbReference type="EMBL" id="JACHIP010000036">
    <property type="protein sequence ID" value="MBB5061302.1"/>
    <property type="molecule type" value="Genomic_DNA"/>
</dbReference>
<keyword evidence="1" id="KW-0732">Signal</keyword>
<comment type="caution">
    <text evidence="2">The sequence shown here is derived from an EMBL/GenBank/DDBJ whole genome shotgun (WGS) entry which is preliminary data.</text>
</comment>